<evidence type="ECO:0000313" key="2">
    <source>
        <dbReference type="Proteomes" id="UP000018680"/>
    </source>
</evidence>
<proteinExistence type="predicted"/>
<dbReference type="STRING" id="1307761.L21SP2_3336"/>
<dbReference type="Proteomes" id="UP000018680">
    <property type="component" value="Chromosome"/>
</dbReference>
<name>V5WN86_9SPIO</name>
<sequence length="174" mass="20554">MNLYFRLIRIWLKFSFAKKQGIYTPCVTRFRAYLRDIDFNLHVNNARYLSFMDLSRLDFLGKVGLLKLVFKHRLNPIVAAIDIKFIKEIKPFEAIEIVTQLDHFDHKYFYLTQTFQGKHDRPFAVAKVRGIFVTAKGKVPPEEVIRLSGHEIRKDLYVDKDDSSAIENWRTISK</sequence>
<dbReference type="InterPro" id="IPR029069">
    <property type="entry name" value="HotDog_dom_sf"/>
</dbReference>
<dbReference type="PANTHER" id="PTHR12475:SF4">
    <property type="entry name" value="PROTEIN THEM6"/>
    <property type="match status" value="1"/>
</dbReference>
<dbReference type="PANTHER" id="PTHR12475">
    <property type="match status" value="1"/>
</dbReference>
<dbReference type="Pfam" id="PF13279">
    <property type="entry name" value="4HBT_2"/>
    <property type="match status" value="1"/>
</dbReference>
<dbReference type="KEGG" id="slr:L21SP2_3336"/>
<dbReference type="InterPro" id="IPR051490">
    <property type="entry name" value="THEM6_lcsJ_thioesterase"/>
</dbReference>
<gene>
    <name evidence="1" type="ORF">L21SP2_3336</name>
</gene>
<dbReference type="RefSeq" id="WP_024269562.1">
    <property type="nucleotide sequence ID" value="NC_023035.1"/>
</dbReference>
<protein>
    <submittedName>
        <fullName evidence="1">Mesenchymal stem cell protein DSCD75</fullName>
    </submittedName>
</protein>
<dbReference type="HOGENOM" id="CLU_091107_1_0_12"/>
<dbReference type="CDD" id="cd00586">
    <property type="entry name" value="4HBT"/>
    <property type="match status" value="1"/>
</dbReference>
<dbReference type="AlphaFoldDB" id="V5WN86"/>
<organism evidence="1 2">
    <name type="scientific">Salinispira pacifica</name>
    <dbReference type="NCBI Taxonomy" id="1307761"/>
    <lineage>
        <taxon>Bacteria</taxon>
        <taxon>Pseudomonadati</taxon>
        <taxon>Spirochaetota</taxon>
        <taxon>Spirochaetia</taxon>
        <taxon>Spirochaetales</taxon>
        <taxon>Spirochaetaceae</taxon>
        <taxon>Salinispira</taxon>
    </lineage>
</organism>
<dbReference type="SUPFAM" id="SSF54637">
    <property type="entry name" value="Thioesterase/thiol ester dehydrase-isomerase"/>
    <property type="match status" value="1"/>
</dbReference>
<dbReference type="EMBL" id="CP006939">
    <property type="protein sequence ID" value="AHC16674.1"/>
    <property type="molecule type" value="Genomic_DNA"/>
</dbReference>
<dbReference type="Gene3D" id="3.10.129.10">
    <property type="entry name" value="Hotdog Thioesterase"/>
    <property type="match status" value="1"/>
</dbReference>
<reference evidence="1 2" key="1">
    <citation type="journal article" date="2015" name="Stand. Genomic Sci.">
        <title>Complete genome sequence and description of Salinispira pacifica gen. nov., sp. nov., a novel spirochaete isolated form a hypersaline microbial mat.</title>
        <authorList>
            <person name="Ben Hania W."/>
            <person name="Joseph M."/>
            <person name="Schumann P."/>
            <person name="Bunk B."/>
            <person name="Fiebig A."/>
            <person name="Sproer C."/>
            <person name="Klenk H.P."/>
            <person name="Fardeau M.L."/>
            <person name="Spring S."/>
        </authorList>
    </citation>
    <scope>NUCLEOTIDE SEQUENCE [LARGE SCALE GENOMIC DNA]</scope>
    <source>
        <strain evidence="1 2">L21-RPul-D2</strain>
    </source>
</reference>
<dbReference type="eggNOG" id="COG0824">
    <property type="taxonomic scope" value="Bacteria"/>
</dbReference>
<dbReference type="OrthoDB" id="9791529at2"/>
<accession>V5WN86</accession>
<keyword evidence="2" id="KW-1185">Reference proteome</keyword>
<evidence type="ECO:0000313" key="1">
    <source>
        <dbReference type="EMBL" id="AHC16674.1"/>
    </source>
</evidence>